<proteinExistence type="predicted"/>
<sequence>MPRFQLHWKTPAALFQAEMPSTTLKAPPEGPAPSSPDPDSFCDSYTHITPSPDEPPASLLTTETLGGGREDESDLSPRTSDLGKQADSPVDSEVGEERTERKEEEAEPEVRRRRTSLLAALDRIGRTEEEEEREEEFQVPQRDDDSGFSVNKCMLGAVILLGLGTIFFSGVFMDLDEESDYGTRALRDSEAPGKQEWLNPEVPPPPVDADSTELLNKLAEENQQISLLQAQFQV</sequence>
<evidence type="ECO:0000256" key="2">
    <source>
        <dbReference type="SAM" id="MobiDB-lite"/>
    </source>
</evidence>
<evidence type="ECO:0000313" key="4">
    <source>
        <dbReference type="Proteomes" id="UP001153269"/>
    </source>
</evidence>
<evidence type="ECO:0000256" key="1">
    <source>
        <dbReference type="ARBA" id="ARBA00023054"/>
    </source>
</evidence>
<protein>
    <submittedName>
        <fullName evidence="3">Uncharacterized protein</fullName>
    </submittedName>
</protein>
<dbReference type="AlphaFoldDB" id="A0A9N7VF66"/>
<dbReference type="InterPro" id="IPR051990">
    <property type="entry name" value="CCPG1/PBIP1"/>
</dbReference>
<feature type="compositionally biased region" description="Acidic residues" evidence="2">
    <location>
        <begin position="128"/>
        <end position="137"/>
    </location>
</feature>
<dbReference type="EMBL" id="CADEAL010003988">
    <property type="protein sequence ID" value="CAB1448728.1"/>
    <property type="molecule type" value="Genomic_DNA"/>
</dbReference>
<dbReference type="Proteomes" id="UP001153269">
    <property type="component" value="Unassembled WGS sequence"/>
</dbReference>
<evidence type="ECO:0000313" key="3">
    <source>
        <dbReference type="EMBL" id="CAB1448728.1"/>
    </source>
</evidence>
<keyword evidence="4" id="KW-1185">Reference proteome</keyword>
<reference evidence="3" key="1">
    <citation type="submission" date="2020-03" db="EMBL/GenBank/DDBJ databases">
        <authorList>
            <person name="Weist P."/>
        </authorList>
    </citation>
    <scope>NUCLEOTIDE SEQUENCE</scope>
</reference>
<dbReference type="PANTHER" id="PTHR28638">
    <property type="entry name" value="CELL CYCLE PROGRESSION PROTEIN 1"/>
    <property type="match status" value="1"/>
</dbReference>
<feature type="region of interest" description="Disordered" evidence="2">
    <location>
        <begin position="188"/>
        <end position="208"/>
    </location>
</feature>
<gene>
    <name evidence="3" type="ORF">PLEPLA_LOCUS36377</name>
</gene>
<feature type="compositionally biased region" description="Basic and acidic residues" evidence="2">
    <location>
        <begin position="95"/>
        <end position="110"/>
    </location>
</feature>
<dbReference type="GO" id="GO:0016020">
    <property type="term" value="C:membrane"/>
    <property type="evidence" value="ECO:0007669"/>
    <property type="project" value="TreeGrafter"/>
</dbReference>
<keyword evidence="1" id="KW-0175">Coiled coil</keyword>
<comment type="caution">
    <text evidence="3">The sequence shown here is derived from an EMBL/GenBank/DDBJ whole genome shotgun (WGS) entry which is preliminary data.</text>
</comment>
<dbReference type="PANTHER" id="PTHR28638:SF3">
    <property type="entry name" value="PRE-B-CELL LEUKEMIA TRANSCRIPTION FACTOR-INTERACTING PROTEIN 1 ISOFORM X1"/>
    <property type="match status" value="1"/>
</dbReference>
<name>A0A9N7VF66_PLEPL</name>
<feature type="region of interest" description="Disordered" evidence="2">
    <location>
        <begin position="1"/>
        <end position="145"/>
    </location>
</feature>
<organism evidence="3 4">
    <name type="scientific">Pleuronectes platessa</name>
    <name type="common">European plaice</name>
    <dbReference type="NCBI Taxonomy" id="8262"/>
    <lineage>
        <taxon>Eukaryota</taxon>
        <taxon>Metazoa</taxon>
        <taxon>Chordata</taxon>
        <taxon>Craniata</taxon>
        <taxon>Vertebrata</taxon>
        <taxon>Euteleostomi</taxon>
        <taxon>Actinopterygii</taxon>
        <taxon>Neopterygii</taxon>
        <taxon>Teleostei</taxon>
        <taxon>Neoteleostei</taxon>
        <taxon>Acanthomorphata</taxon>
        <taxon>Carangaria</taxon>
        <taxon>Pleuronectiformes</taxon>
        <taxon>Pleuronectoidei</taxon>
        <taxon>Pleuronectidae</taxon>
        <taxon>Pleuronectes</taxon>
    </lineage>
</organism>
<accession>A0A9N7VF66</accession>